<name>A0A543KMI5_9MICO</name>
<dbReference type="OrthoDB" id="4867015at2"/>
<gene>
    <name evidence="2" type="ORF">FB476_1159</name>
</gene>
<accession>A0A543KMI5</accession>
<sequence>MSATVQAPGPVLVGVDGSTNNASAVAWAAAEAASSRAPLVLVHDDGGVNEPAGRATLERAASEVARVDRDRPVIQVLTAQGPATALVRTAEVMEAGEDDGELAGSATLVVGRRGSGGFRTLRLGSTARWLATVDGPPTVIVPSGWDPGVVAPDAPVVVDVTDGVGDHVERALATAMARADRDDRPVVAVAPWHVPGDAVRTELPIAEVWSDHADRAERELEERLAPWRTAYPRVRVVAVATDRHPVAALLDHALGSELLVVARGPTACAVVEYAGCPVAVV</sequence>
<dbReference type="EMBL" id="VFPU01000001">
    <property type="protein sequence ID" value="TQM96295.1"/>
    <property type="molecule type" value="Genomic_DNA"/>
</dbReference>
<dbReference type="InterPro" id="IPR006016">
    <property type="entry name" value="UspA"/>
</dbReference>
<reference evidence="2 3" key="1">
    <citation type="submission" date="2019-06" db="EMBL/GenBank/DDBJ databases">
        <title>Sequencing the genomes of 1000 actinobacteria strains.</title>
        <authorList>
            <person name="Klenk H.-P."/>
        </authorList>
    </citation>
    <scope>NUCLEOTIDE SEQUENCE [LARGE SCALE GENOMIC DNA]</scope>
    <source>
        <strain evidence="2 3">DSM 12362</strain>
    </source>
</reference>
<dbReference type="Pfam" id="PF00582">
    <property type="entry name" value="Usp"/>
    <property type="match status" value="1"/>
</dbReference>
<dbReference type="Gene3D" id="3.40.50.12370">
    <property type="match status" value="1"/>
</dbReference>
<dbReference type="AlphaFoldDB" id="A0A543KMI5"/>
<feature type="domain" description="UspA" evidence="1">
    <location>
        <begin position="10"/>
        <end position="128"/>
    </location>
</feature>
<comment type="caution">
    <text evidence="2">The sequence shown here is derived from an EMBL/GenBank/DDBJ whole genome shotgun (WGS) entry which is preliminary data.</text>
</comment>
<keyword evidence="3" id="KW-1185">Reference proteome</keyword>
<proteinExistence type="predicted"/>
<evidence type="ECO:0000313" key="2">
    <source>
        <dbReference type="EMBL" id="TQM96295.1"/>
    </source>
</evidence>
<protein>
    <submittedName>
        <fullName evidence="2">Universal stress protein family protein</fullName>
    </submittedName>
</protein>
<dbReference type="SUPFAM" id="SSF52402">
    <property type="entry name" value="Adenine nucleotide alpha hydrolases-like"/>
    <property type="match status" value="2"/>
</dbReference>
<evidence type="ECO:0000259" key="1">
    <source>
        <dbReference type="Pfam" id="PF00582"/>
    </source>
</evidence>
<dbReference type="Proteomes" id="UP000315133">
    <property type="component" value="Unassembled WGS sequence"/>
</dbReference>
<evidence type="ECO:0000313" key="3">
    <source>
        <dbReference type="Proteomes" id="UP000315133"/>
    </source>
</evidence>
<organism evidence="2 3">
    <name type="scientific">Ornithinimicrobium humiphilum</name>
    <dbReference type="NCBI Taxonomy" id="125288"/>
    <lineage>
        <taxon>Bacteria</taxon>
        <taxon>Bacillati</taxon>
        <taxon>Actinomycetota</taxon>
        <taxon>Actinomycetes</taxon>
        <taxon>Micrococcales</taxon>
        <taxon>Ornithinimicrobiaceae</taxon>
        <taxon>Ornithinimicrobium</taxon>
    </lineage>
</organism>
<dbReference type="RefSeq" id="WP_141817938.1">
    <property type="nucleotide sequence ID" value="NZ_BAAAIL010000003.1"/>
</dbReference>